<keyword evidence="9" id="KW-0067">ATP-binding</keyword>
<sequence>MRGGDIPGRKEQGMQMHDFMSLVANPILWQVPMVIAIGVFDGIHLGHQLILKECVSLAHEHTADSWQSMVITFNRNPKMTHGSKNNQLPLITARLEHEMFVSFDLDHHVIIDFSDEISKLSGEEFLGLVCGFCSVRAVVVGEDFRCGAPDKSAGPVQLQEYLQRMSPGGQVIVPPFYRTEDGLVASSSRIRALLLDGNIPGIKPLLGRDYSVDLAPYPFTTQAGCLRYRVSSIAQLLPPAGMYETVFRCLDGTARPAHVSIDAEFIDIRLPEQSGEMAHGKATASFMADSLGFVRSFT</sequence>
<dbReference type="eggNOG" id="COG0196">
    <property type="taxonomic scope" value="Bacteria"/>
</dbReference>
<evidence type="ECO:0000256" key="7">
    <source>
        <dbReference type="ARBA" id="ARBA00022741"/>
    </source>
</evidence>
<reference evidence="12 13" key="2">
    <citation type="journal article" date="2012" name="Stand. Genomic Sci.">
        <title>Complete genome sequence of the termite hindgut bacterium Spirochaeta coccoides type strain (SPN1(T)), reclassification in the genus Sphaerochaeta as Sphaerochaeta coccoides comb. nov. and emendations of the family Spirochaetaceae and the genus Sphaerochaeta.</title>
        <authorList>
            <person name="Abt B."/>
            <person name="Han C."/>
            <person name="Scheuner C."/>
            <person name="Lu M."/>
            <person name="Lapidus A."/>
            <person name="Nolan M."/>
            <person name="Lucas S."/>
            <person name="Hammon N."/>
            <person name="Deshpande S."/>
            <person name="Cheng J.F."/>
            <person name="Tapia R."/>
            <person name="Goodwin L.A."/>
            <person name="Pitluck S."/>
            <person name="Liolios K."/>
            <person name="Pagani I."/>
            <person name="Ivanova N."/>
            <person name="Mavromatis K."/>
            <person name="Mikhailova N."/>
            <person name="Huntemann M."/>
            <person name="Pati A."/>
            <person name="Chen A."/>
            <person name="Palaniappan K."/>
            <person name="Land M."/>
            <person name="Hauser L."/>
            <person name="Brambilla E.M."/>
            <person name="Rohde M."/>
            <person name="Spring S."/>
            <person name="Gronow S."/>
            <person name="Goker M."/>
            <person name="Woyke T."/>
            <person name="Bristow J."/>
            <person name="Eisen J.A."/>
            <person name="Markowitz V."/>
            <person name="Hugenholtz P."/>
            <person name="Kyrpides N.C."/>
            <person name="Klenk H.P."/>
            <person name="Detter J.C."/>
        </authorList>
    </citation>
    <scope>NUCLEOTIDE SEQUENCE [LARGE SCALE GENOMIC DNA]</scope>
    <source>
        <strain evidence="13">ATCC BAA-1237 / DSM 17374 / SPN1</strain>
    </source>
</reference>
<name>F4GK53_PARC1</name>
<protein>
    <recommendedName>
        <fullName evidence="2">FAD synthase</fullName>
        <ecNumber evidence="2">2.7.7.2</ecNumber>
    </recommendedName>
</protein>
<evidence type="ECO:0000256" key="8">
    <source>
        <dbReference type="ARBA" id="ARBA00022827"/>
    </source>
</evidence>
<dbReference type="CDD" id="cd02064">
    <property type="entry name" value="FAD_synthetase_N"/>
    <property type="match status" value="1"/>
</dbReference>
<keyword evidence="13" id="KW-1185">Reference proteome</keyword>
<dbReference type="KEGG" id="scc:Spico_0597"/>
<dbReference type="AlphaFoldDB" id="F4GK53"/>
<evidence type="ECO:0000313" key="13">
    <source>
        <dbReference type="Proteomes" id="UP000007939"/>
    </source>
</evidence>
<keyword evidence="8" id="KW-0274">FAD</keyword>
<dbReference type="EC" id="2.7.7.2" evidence="2"/>
<reference evidence="13" key="1">
    <citation type="submission" date="2011-04" db="EMBL/GenBank/DDBJ databases">
        <title>The complete genome of Spirochaeta coccoides DSM 17374.</title>
        <authorList>
            <person name="Lucas S."/>
            <person name="Copeland A."/>
            <person name="Lapidus A."/>
            <person name="Bruce D."/>
            <person name="Goodwin L."/>
            <person name="Pitluck S."/>
            <person name="Peters L."/>
            <person name="Kyrpides N."/>
            <person name="Mavromatis K."/>
            <person name="Pagani I."/>
            <person name="Ivanova N."/>
            <person name="Ovchinnikova G."/>
            <person name="Lu M."/>
            <person name="Detter J.C."/>
            <person name="Tapia R."/>
            <person name="Han C."/>
            <person name="Land M."/>
            <person name="Hauser L."/>
            <person name="Markowitz V."/>
            <person name="Cheng J.-F."/>
            <person name="Hugenholtz P."/>
            <person name="Woyke T."/>
            <person name="Wu D."/>
            <person name="Spring S."/>
            <person name="Schroeder M."/>
            <person name="Brambilla E."/>
            <person name="Klenk H.-P."/>
            <person name="Eisen J.A."/>
        </authorList>
    </citation>
    <scope>NUCLEOTIDE SEQUENCE [LARGE SCALE GENOMIC DNA]</scope>
    <source>
        <strain evidence="13">ATCC BAA-1237 / DSM 17374 / SPN1</strain>
    </source>
</reference>
<accession>F4GK53</accession>
<dbReference type="HOGENOM" id="CLU_048437_1_0_12"/>
<dbReference type="UniPathway" id="UPA00277">
    <property type="reaction ID" value="UER00407"/>
</dbReference>
<keyword evidence="6" id="KW-0548">Nucleotidyltransferase</keyword>
<dbReference type="Pfam" id="PF06574">
    <property type="entry name" value="FAD_syn"/>
    <property type="match status" value="1"/>
</dbReference>
<keyword evidence="5" id="KW-0808">Transferase</keyword>
<comment type="catalytic activity">
    <reaction evidence="10">
        <text>FMN + ATP + H(+) = FAD + diphosphate</text>
        <dbReference type="Rhea" id="RHEA:17237"/>
        <dbReference type="ChEBI" id="CHEBI:15378"/>
        <dbReference type="ChEBI" id="CHEBI:30616"/>
        <dbReference type="ChEBI" id="CHEBI:33019"/>
        <dbReference type="ChEBI" id="CHEBI:57692"/>
        <dbReference type="ChEBI" id="CHEBI:58210"/>
        <dbReference type="EC" id="2.7.7.2"/>
    </reaction>
</comment>
<dbReference type="SUPFAM" id="SSF52374">
    <property type="entry name" value="Nucleotidylyl transferase"/>
    <property type="match status" value="1"/>
</dbReference>
<dbReference type="GO" id="GO:0003919">
    <property type="term" value="F:FMN adenylyltransferase activity"/>
    <property type="evidence" value="ECO:0007669"/>
    <property type="project" value="UniProtKB-EC"/>
</dbReference>
<feature type="domain" description="FAD synthetase" evidence="11">
    <location>
        <begin position="32"/>
        <end position="183"/>
    </location>
</feature>
<keyword evidence="7" id="KW-0547">Nucleotide-binding</keyword>
<evidence type="ECO:0000256" key="6">
    <source>
        <dbReference type="ARBA" id="ARBA00022695"/>
    </source>
</evidence>
<dbReference type="GO" id="GO:0006747">
    <property type="term" value="P:FAD biosynthetic process"/>
    <property type="evidence" value="ECO:0007669"/>
    <property type="project" value="UniProtKB-UniPathway"/>
</dbReference>
<dbReference type="InterPro" id="IPR014729">
    <property type="entry name" value="Rossmann-like_a/b/a_fold"/>
</dbReference>
<dbReference type="GO" id="GO:0005524">
    <property type="term" value="F:ATP binding"/>
    <property type="evidence" value="ECO:0007669"/>
    <property type="project" value="UniProtKB-KW"/>
</dbReference>
<dbReference type="Gene3D" id="3.40.50.620">
    <property type="entry name" value="HUPs"/>
    <property type="match status" value="1"/>
</dbReference>
<organism evidence="12 13">
    <name type="scientific">Parasphaerochaeta coccoides (strain ATCC BAA-1237 / DSM 17374 / SPN1)</name>
    <name type="common">Sphaerochaeta coccoides</name>
    <dbReference type="NCBI Taxonomy" id="760011"/>
    <lineage>
        <taxon>Bacteria</taxon>
        <taxon>Pseudomonadati</taxon>
        <taxon>Spirochaetota</taxon>
        <taxon>Spirochaetia</taxon>
        <taxon>Spirochaetales</taxon>
        <taxon>Sphaerochaetaceae</taxon>
        <taxon>Parasphaerochaeta</taxon>
    </lineage>
</organism>
<dbReference type="EMBL" id="CP002659">
    <property type="protein sequence ID" value="AEC01825.1"/>
    <property type="molecule type" value="Genomic_DNA"/>
</dbReference>
<dbReference type="Proteomes" id="UP000007939">
    <property type="component" value="Chromosome"/>
</dbReference>
<evidence type="ECO:0000256" key="10">
    <source>
        <dbReference type="ARBA" id="ARBA00049494"/>
    </source>
</evidence>
<gene>
    <name evidence="12" type="ordered locus">Spico_0597</name>
</gene>
<proteinExistence type="predicted"/>
<comment type="pathway">
    <text evidence="1">Cofactor biosynthesis; FAD biosynthesis; FAD from FMN: step 1/1.</text>
</comment>
<evidence type="ECO:0000259" key="11">
    <source>
        <dbReference type="Pfam" id="PF06574"/>
    </source>
</evidence>
<evidence type="ECO:0000256" key="5">
    <source>
        <dbReference type="ARBA" id="ARBA00022679"/>
    </source>
</evidence>
<evidence type="ECO:0000256" key="1">
    <source>
        <dbReference type="ARBA" id="ARBA00004726"/>
    </source>
</evidence>
<evidence type="ECO:0000256" key="3">
    <source>
        <dbReference type="ARBA" id="ARBA00022630"/>
    </source>
</evidence>
<keyword evidence="3" id="KW-0285">Flavoprotein</keyword>
<evidence type="ECO:0000256" key="4">
    <source>
        <dbReference type="ARBA" id="ARBA00022643"/>
    </source>
</evidence>
<dbReference type="RefSeq" id="WP_013739221.1">
    <property type="nucleotide sequence ID" value="NC_015436.1"/>
</dbReference>
<dbReference type="InterPro" id="IPR015864">
    <property type="entry name" value="FAD_synthase"/>
</dbReference>
<evidence type="ECO:0000313" key="12">
    <source>
        <dbReference type="EMBL" id="AEC01825.1"/>
    </source>
</evidence>
<evidence type="ECO:0000256" key="2">
    <source>
        <dbReference type="ARBA" id="ARBA00012393"/>
    </source>
</evidence>
<dbReference type="GO" id="GO:0009231">
    <property type="term" value="P:riboflavin biosynthetic process"/>
    <property type="evidence" value="ECO:0007669"/>
    <property type="project" value="InterPro"/>
</dbReference>
<evidence type="ECO:0000256" key="9">
    <source>
        <dbReference type="ARBA" id="ARBA00022840"/>
    </source>
</evidence>
<dbReference type="STRING" id="760011.Spico_0597"/>
<keyword evidence="4" id="KW-0288">FMN</keyword>